<reference evidence="1 2" key="1">
    <citation type="submission" date="2016-02" db="EMBL/GenBank/DDBJ databases">
        <title>Genome analysis of coral dinoflagellate symbionts highlights evolutionary adaptations to a symbiotic lifestyle.</title>
        <authorList>
            <person name="Aranda M."/>
            <person name="Li Y."/>
            <person name="Liew Y.J."/>
            <person name="Baumgarten S."/>
            <person name="Simakov O."/>
            <person name="Wilson M."/>
            <person name="Piel J."/>
            <person name="Ashoor H."/>
            <person name="Bougouffa S."/>
            <person name="Bajic V.B."/>
            <person name="Ryu T."/>
            <person name="Ravasi T."/>
            <person name="Bayer T."/>
            <person name="Micklem G."/>
            <person name="Kim H."/>
            <person name="Bhak J."/>
            <person name="Lajeunesse T.C."/>
            <person name="Voolstra C.R."/>
        </authorList>
    </citation>
    <scope>NUCLEOTIDE SEQUENCE [LARGE SCALE GENOMIC DNA]</scope>
    <source>
        <strain evidence="1 2">CCMP2467</strain>
    </source>
</reference>
<name>A0A1Q9EEM3_SYMMI</name>
<dbReference type="OrthoDB" id="419141at2759"/>
<gene>
    <name evidence="1" type="ORF">AK812_SmicGene10843</name>
</gene>
<dbReference type="EMBL" id="LSRX01000172">
    <property type="protein sequence ID" value="OLQ05895.1"/>
    <property type="molecule type" value="Genomic_DNA"/>
</dbReference>
<organism evidence="1 2">
    <name type="scientific">Symbiodinium microadriaticum</name>
    <name type="common">Dinoflagellate</name>
    <name type="synonym">Zooxanthella microadriatica</name>
    <dbReference type="NCBI Taxonomy" id="2951"/>
    <lineage>
        <taxon>Eukaryota</taxon>
        <taxon>Sar</taxon>
        <taxon>Alveolata</taxon>
        <taxon>Dinophyceae</taxon>
        <taxon>Suessiales</taxon>
        <taxon>Symbiodiniaceae</taxon>
        <taxon>Symbiodinium</taxon>
    </lineage>
</organism>
<protein>
    <submittedName>
        <fullName evidence="1">Uncharacterized protein</fullName>
    </submittedName>
</protein>
<evidence type="ECO:0000313" key="1">
    <source>
        <dbReference type="EMBL" id="OLQ05895.1"/>
    </source>
</evidence>
<comment type="caution">
    <text evidence="1">The sequence shown here is derived from an EMBL/GenBank/DDBJ whole genome shotgun (WGS) entry which is preliminary data.</text>
</comment>
<keyword evidence="2" id="KW-1185">Reference proteome</keyword>
<proteinExistence type="predicted"/>
<accession>A0A1Q9EEM3</accession>
<sequence length="247" mass="27195">MTNGLSHRCSGLQNMMVRRLQELALPKFLARGALLMKAAAARYGLKLLSPLRTATPAVAASRRSFVYWPYPTSLRPPRHGETLESFFTPAAYKAAAITWNLSHSEIMASNAMYPLESLWVHQGKLRCRLVAYAQGPYFQVRVRPSCEAGNVIEEAELQAMLNLFGLTESPISTLVTEATWLHKGLAVELDTLGSDVRVELRLRKFAAVLRTDQGHFDAAGGHESNILDLVPAALRPAPVETISTVLV</sequence>
<dbReference type="AlphaFoldDB" id="A0A1Q9EEM3"/>
<evidence type="ECO:0000313" key="2">
    <source>
        <dbReference type="Proteomes" id="UP000186817"/>
    </source>
</evidence>
<dbReference type="Proteomes" id="UP000186817">
    <property type="component" value="Unassembled WGS sequence"/>
</dbReference>